<organism evidence="8 9">
    <name type="scientific">Mortierella alpina</name>
    <name type="common">Oleaginous fungus</name>
    <name type="synonym">Mortierella renispora</name>
    <dbReference type="NCBI Taxonomy" id="64518"/>
    <lineage>
        <taxon>Eukaryota</taxon>
        <taxon>Fungi</taxon>
        <taxon>Fungi incertae sedis</taxon>
        <taxon>Mucoromycota</taxon>
        <taxon>Mortierellomycotina</taxon>
        <taxon>Mortierellomycetes</taxon>
        <taxon>Mortierellales</taxon>
        <taxon>Mortierellaceae</taxon>
        <taxon>Mortierella</taxon>
    </lineage>
</organism>
<dbReference type="PANTHER" id="PTHR14167">
    <property type="entry name" value="SH3 DOMAIN-CONTAINING"/>
    <property type="match status" value="1"/>
</dbReference>
<evidence type="ECO:0000313" key="9">
    <source>
        <dbReference type="Proteomes" id="UP000717515"/>
    </source>
</evidence>
<feature type="compositionally biased region" description="Basic and acidic residues" evidence="6">
    <location>
        <begin position="411"/>
        <end position="420"/>
    </location>
</feature>
<evidence type="ECO:0000256" key="1">
    <source>
        <dbReference type="ARBA" id="ARBA00004170"/>
    </source>
</evidence>
<keyword evidence="4" id="KW-0472">Membrane</keyword>
<feature type="compositionally biased region" description="Polar residues" evidence="6">
    <location>
        <begin position="943"/>
        <end position="953"/>
    </location>
</feature>
<dbReference type="PROSITE" id="PS50002">
    <property type="entry name" value="SH3"/>
    <property type="match status" value="3"/>
</dbReference>
<evidence type="ECO:0000256" key="2">
    <source>
        <dbReference type="ARBA" id="ARBA00022443"/>
    </source>
</evidence>
<feature type="region of interest" description="Disordered" evidence="6">
    <location>
        <begin position="64"/>
        <end position="101"/>
    </location>
</feature>
<dbReference type="Proteomes" id="UP000717515">
    <property type="component" value="Unassembled WGS sequence"/>
</dbReference>
<feature type="compositionally biased region" description="Basic residues" evidence="6">
    <location>
        <begin position="755"/>
        <end position="764"/>
    </location>
</feature>
<feature type="compositionally biased region" description="Basic and acidic residues" evidence="6">
    <location>
        <begin position="667"/>
        <end position="685"/>
    </location>
</feature>
<feature type="compositionally biased region" description="Pro residues" evidence="6">
    <location>
        <begin position="397"/>
        <end position="407"/>
    </location>
</feature>
<feature type="region of interest" description="Disordered" evidence="6">
    <location>
        <begin position="215"/>
        <end position="237"/>
    </location>
</feature>
<protein>
    <recommendedName>
        <fullName evidence="7">SH3 domain-containing protein</fullName>
    </recommendedName>
</protein>
<feature type="compositionally biased region" description="Low complexity" evidence="6">
    <location>
        <begin position="871"/>
        <end position="883"/>
    </location>
</feature>
<comment type="subcellular location">
    <subcellularLocation>
        <location evidence="1">Membrane</location>
        <topology evidence="1">Peripheral membrane protein</topology>
    </subcellularLocation>
</comment>
<feature type="compositionally biased region" description="Acidic residues" evidence="6">
    <location>
        <begin position="704"/>
        <end position="723"/>
    </location>
</feature>
<gene>
    <name evidence="8" type="ORF">KVV02_008651</name>
</gene>
<proteinExistence type="predicted"/>
<keyword evidence="2 5" id="KW-0728">SH3 domain</keyword>
<dbReference type="SMART" id="SM00326">
    <property type="entry name" value="SH3"/>
    <property type="match status" value="3"/>
</dbReference>
<dbReference type="InterPro" id="IPR036028">
    <property type="entry name" value="SH3-like_dom_sf"/>
</dbReference>
<dbReference type="AlphaFoldDB" id="A0A9P8AC43"/>
<evidence type="ECO:0000259" key="7">
    <source>
        <dbReference type="PROSITE" id="PS50002"/>
    </source>
</evidence>
<dbReference type="CDD" id="cd00174">
    <property type="entry name" value="SH3"/>
    <property type="match status" value="1"/>
</dbReference>
<comment type="caution">
    <text evidence="8">The sequence shown here is derived from an EMBL/GenBank/DDBJ whole genome shotgun (WGS) entry which is preliminary data.</text>
</comment>
<feature type="domain" description="SH3" evidence="7">
    <location>
        <begin position="289"/>
        <end position="350"/>
    </location>
</feature>
<keyword evidence="3" id="KW-0175">Coiled coil</keyword>
<dbReference type="Pfam" id="PF00018">
    <property type="entry name" value="SH3_1"/>
    <property type="match status" value="2"/>
</dbReference>
<feature type="compositionally biased region" description="Pro residues" evidence="6">
    <location>
        <begin position="362"/>
        <end position="374"/>
    </location>
</feature>
<feature type="domain" description="SH3" evidence="7">
    <location>
        <begin position="3"/>
        <end position="64"/>
    </location>
</feature>
<evidence type="ECO:0000256" key="3">
    <source>
        <dbReference type="ARBA" id="ARBA00023054"/>
    </source>
</evidence>
<feature type="compositionally biased region" description="Low complexity" evidence="6">
    <location>
        <begin position="692"/>
        <end position="703"/>
    </location>
</feature>
<feature type="compositionally biased region" description="Basic and acidic residues" evidence="6">
    <location>
        <begin position="617"/>
        <end position="639"/>
    </location>
</feature>
<dbReference type="PRINTS" id="PR00452">
    <property type="entry name" value="SH3DOMAIN"/>
</dbReference>
<feature type="region of interest" description="Disordered" evidence="6">
    <location>
        <begin position="349"/>
        <end position="905"/>
    </location>
</feature>
<dbReference type="PANTHER" id="PTHR14167:SF81">
    <property type="entry name" value="ENDOPHILIN-A"/>
    <property type="match status" value="1"/>
</dbReference>
<feature type="compositionally biased region" description="Basic and acidic residues" evidence="6">
    <location>
        <begin position="930"/>
        <end position="942"/>
    </location>
</feature>
<feature type="domain" description="SH3" evidence="7">
    <location>
        <begin position="102"/>
        <end position="161"/>
    </location>
</feature>
<feature type="region of interest" description="Disordered" evidence="6">
    <location>
        <begin position="930"/>
        <end position="953"/>
    </location>
</feature>
<evidence type="ECO:0000256" key="4">
    <source>
        <dbReference type="ARBA" id="ARBA00023136"/>
    </source>
</evidence>
<feature type="compositionally biased region" description="Low complexity" evidence="6">
    <location>
        <begin position="76"/>
        <end position="98"/>
    </location>
</feature>
<dbReference type="Pfam" id="PF14604">
    <property type="entry name" value="SH3_9"/>
    <property type="match status" value="1"/>
</dbReference>
<dbReference type="Gene3D" id="2.30.30.40">
    <property type="entry name" value="SH3 Domains"/>
    <property type="match status" value="3"/>
</dbReference>
<feature type="compositionally biased region" description="Pro residues" evidence="6">
    <location>
        <begin position="458"/>
        <end position="469"/>
    </location>
</feature>
<dbReference type="InterPro" id="IPR050384">
    <property type="entry name" value="Endophilin_SH3RF"/>
</dbReference>
<dbReference type="EMBL" id="JAIFTL010000014">
    <property type="protein sequence ID" value="KAG9326761.1"/>
    <property type="molecule type" value="Genomic_DNA"/>
</dbReference>
<dbReference type="InterPro" id="IPR001452">
    <property type="entry name" value="SH3_domain"/>
</dbReference>
<reference evidence="8" key="1">
    <citation type="submission" date="2021-07" db="EMBL/GenBank/DDBJ databases">
        <title>Draft genome of Mortierella alpina, strain LL118, isolated from an aspen leaf litter sample.</title>
        <authorList>
            <person name="Yang S."/>
            <person name="Vinatzer B.A."/>
        </authorList>
    </citation>
    <scope>NUCLEOTIDE SEQUENCE</scope>
    <source>
        <strain evidence="8">LL118</strain>
    </source>
</reference>
<feature type="compositionally biased region" description="Low complexity" evidence="6">
    <location>
        <begin position="815"/>
        <end position="825"/>
    </location>
</feature>
<accession>A0A9P8AC43</accession>
<evidence type="ECO:0000256" key="6">
    <source>
        <dbReference type="SAM" id="MobiDB-lite"/>
    </source>
</evidence>
<dbReference type="SUPFAM" id="SSF50044">
    <property type="entry name" value="SH3-domain"/>
    <property type="match status" value="3"/>
</dbReference>
<evidence type="ECO:0000256" key="5">
    <source>
        <dbReference type="PROSITE-ProRule" id="PRU00192"/>
    </source>
</evidence>
<sequence>MAAATTVYVAHHPYDAEKEDELTLEVGDVINVSDSSDPGWWVGERVKDGKAGWFPSNFVDPYEQPAATSAPHPEPVADAPAPATAPAVAATEEAAPAPLKHEGPVLARVEYDYEAKESGELSLEVGRVVTILDSSDPAWWTGDLNGKVGTFPSNYVKLLEHKEETEGSGDKPVKFKLAAFGVKQGGLGSLFAGGVVPGLKKTGLKKVGGLDTGAQALGTSKRSSMDEPRSPVVHAAPPKVAPPVAEEVLAPLVNPTAVRAAPPPAPVVPVEQVASPEPRVPSRAKKPKVKQIKALVLYDYTAQEDDEISLVKGATIVVTDKMGDEGWWSGRCDNGDTGNFPSDFVQEIKEESTQSPTVAPDTPTPAPAPAPVPIAIPATTSVAESTPKSPVHSRPPIHAPVPLPSIPVEPIRTDLPRSRTDPPLATPPAFPRGSRPPSMIASPTQPYAQVHEARPLNEGPPLPGSPPPKRLSMVSRSSSHDFPASPRHTNAPAIPEPSSPISTHSTHGDLSRSSTTSRRPHKPVPEAPLQEAEEEESHTPAVEEMAAPTEAAPVTPNRSSYILPTPVSRNRPLPPLARPPSIHQMTENNRRSVVISPSTHLPSVPSESEETVQESHAIQEEKDESAADAHHQQQHEEVPHAASETLLPEAVEQKEISEEPVAQDEPAITHHDEQVHEAEEAKVHQEAGIQEVVDAPPAVPADVVETEQDQLEQGQEQEEEEEREVAAAVVEEEKEPEKPKLPEIESSGPALSHASRPRPAKGRKPPSAPVPNAETSFVSQLEADVKAAPIVEEKKPDTPSSVEKVAPPPPPKPIKPIFQKFPTPFAGAQPLNVTLRPTGRRAGSSNDAPQSPGGHGGEMTSLGGAAGGAGATPSTATVPPAGGVKSLSSRFGQFQGVPASGGGNSAALELEIAKLRRWMTEELDRVKKELSDERESREKLQEEVNQLKAQLQG</sequence>
<name>A0A9P8AC43_MORAP</name>
<evidence type="ECO:0000313" key="8">
    <source>
        <dbReference type="EMBL" id="KAG9326761.1"/>
    </source>
</evidence>